<organism evidence="1 2">
    <name type="scientific">Candidatus Avipropionibacterium avicola</name>
    <dbReference type="NCBI Taxonomy" id="2840701"/>
    <lineage>
        <taxon>Bacteria</taxon>
        <taxon>Bacillati</taxon>
        <taxon>Actinomycetota</taxon>
        <taxon>Actinomycetes</taxon>
        <taxon>Propionibacteriales</taxon>
        <taxon>Propionibacteriaceae</taxon>
        <taxon>Propionibacteriaceae incertae sedis</taxon>
        <taxon>Candidatus Avipropionibacterium</taxon>
    </lineage>
</organism>
<dbReference type="GO" id="GO:0016791">
    <property type="term" value="F:phosphatase activity"/>
    <property type="evidence" value="ECO:0007669"/>
    <property type="project" value="TreeGrafter"/>
</dbReference>
<sequence length="166" mass="17663">MSILLLMRHGEAEAVAPGRSDLERPLTGHGRSQAEGVGEWLRSTGGQVDLVITSPALRCRMTAEALALPCPIVEEASIHNAGSDTLVQVIRERAELIAGGLTTVLLVGHAPGIPALAQDLSAYEESDPAAQARLERGWPPATVGRLETDQPWPELSAARLLEVRNP</sequence>
<dbReference type="SMART" id="SM00855">
    <property type="entry name" value="PGAM"/>
    <property type="match status" value="1"/>
</dbReference>
<evidence type="ECO:0000313" key="1">
    <source>
        <dbReference type="EMBL" id="HIT75039.1"/>
    </source>
</evidence>
<dbReference type="InterPro" id="IPR050275">
    <property type="entry name" value="PGM_Phosphatase"/>
</dbReference>
<dbReference type="Pfam" id="PF00300">
    <property type="entry name" value="His_Phos_1"/>
    <property type="match status" value="1"/>
</dbReference>
<dbReference type="AlphaFoldDB" id="A0A9D1GWV5"/>
<proteinExistence type="predicted"/>
<dbReference type="Gene3D" id="3.40.50.1240">
    <property type="entry name" value="Phosphoglycerate mutase-like"/>
    <property type="match status" value="1"/>
</dbReference>
<reference evidence="1" key="2">
    <citation type="journal article" date="2021" name="PeerJ">
        <title>Extensive microbial diversity within the chicken gut microbiome revealed by metagenomics and culture.</title>
        <authorList>
            <person name="Gilroy R."/>
            <person name="Ravi A."/>
            <person name="Getino M."/>
            <person name="Pursley I."/>
            <person name="Horton D.L."/>
            <person name="Alikhan N.F."/>
            <person name="Baker D."/>
            <person name="Gharbi K."/>
            <person name="Hall N."/>
            <person name="Watson M."/>
            <person name="Adriaenssens E.M."/>
            <person name="Foster-Nyarko E."/>
            <person name="Jarju S."/>
            <person name="Secka A."/>
            <person name="Antonio M."/>
            <person name="Oren A."/>
            <person name="Chaudhuri R.R."/>
            <person name="La Ragione R."/>
            <person name="Hildebrand F."/>
            <person name="Pallen M.J."/>
        </authorList>
    </citation>
    <scope>NUCLEOTIDE SEQUENCE</scope>
    <source>
        <strain evidence="1">ChiGjej1B1-24693</strain>
    </source>
</reference>
<dbReference type="SUPFAM" id="SSF53254">
    <property type="entry name" value="Phosphoglycerate mutase-like"/>
    <property type="match status" value="1"/>
</dbReference>
<reference evidence="1" key="1">
    <citation type="submission" date="2020-10" db="EMBL/GenBank/DDBJ databases">
        <authorList>
            <person name="Gilroy R."/>
        </authorList>
    </citation>
    <scope>NUCLEOTIDE SEQUENCE</scope>
    <source>
        <strain evidence="1">ChiGjej1B1-24693</strain>
    </source>
</reference>
<dbReference type="EMBL" id="DVLP01000169">
    <property type="protein sequence ID" value="HIT75039.1"/>
    <property type="molecule type" value="Genomic_DNA"/>
</dbReference>
<dbReference type="Proteomes" id="UP000886842">
    <property type="component" value="Unassembled WGS sequence"/>
</dbReference>
<dbReference type="InterPro" id="IPR029033">
    <property type="entry name" value="His_PPase_superfam"/>
</dbReference>
<dbReference type="CDD" id="cd07067">
    <property type="entry name" value="HP_PGM_like"/>
    <property type="match status" value="1"/>
</dbReference>
<gene>
    <name evidence="1" type="ORF">IAA98_05590</name>
</gene>
<dbReference type="InterPro" id="IPR013078">
    <property type="entry name" value="His_Pase_superF_clade-1"/>
</dbReference>
<accession>A0A9D1GWV5</accession>
<dbReference type="PANTHER" id="PTHR48100">
    <property type="entry name" value="BROAD-SPECIFICITY PHOSPHATASE YOR283W-RELATED"/>
    <property type="match status" value="1"/>
</dbReference>
<name>A0A9D1GWV5_9ACTN</name>
<evidence type="ECO:0000313" key="2">
    <source>
        <dbReference type="Proteomes" id="UP000886842"/>
    </source>
</evidence>
<comment type="caution">
    <text evidence="1">The sequence shown here is derived from an EMBL/GenBank/DDBJ whole genome shotgun (WGS) entry which is preliminary data.</text>
</comment>
<protein>
    <submittedName>
        <fullName evidence="1">Histidine phosphatase family protein</fullName>
    </submittedName>
</protein>